<dbReference type="Gene3D" id="3.40.50.300">
    <property type="entry name" value="P-loop containing nucleotide triphosphate hydrolases"/>
    <property type="match status" value="1"/>
</dbReference>
<comment type="function">
    <text evidence="8">Phosphorylation of dTMP to form dTDP in both de novo and salvage pathways of dTTP synthesis.</text>
</comment>
<name>A0A3N2QC81_9BACT</name>
<dbReference type="Proteomes" id="UP000270927">
    <property type="component" value="Unassembled WGS sequence"/>
</dbReference>
<dbReference type="InterPro" id="IPR018094">
    <property type="entry name" value="Thymidylate_kinase"/>
</dbReference>
<protein>
    <recommendedName>
        <fullName evidence="8">Thymidylate kinase</fullName>
        <ecNumber evidence="8">2.7.4.9</ecNumber>
    </recommendedName>
    <alternativeName>
        <fullName evidence="8">dTMP kinase</fullName>
    </alternativeName>
</protein>
<gene>
    <name evidence="8 10" type="primary">tmk</name>
    <name evidence="10" type="ORF">EDM02_03970</name>
</gene>
<organism evidence="10 11">
    <name type="scientific">Candidatus Cardinium hertigii</name>
    <dbReference type="NCBI Taxonomy" id="247481"/>
    <lineage>
        <taxon>Bacteria</taxon>
        <taxon>Pseudomonadati</taxon>
        <taxon>Bacteroidota</taxon>
        <taxon>Cytophagia</taxon>
        <taxon>Cytophagales</taxon>
        <taxon>Amoebophilaceae</taxon>
        <taxon>Candidatus Cardinium</taxon>
    </lineage>
</organism>
<keyword evidence="2 8" id="KW-0808">Transferase</keyword>
<evidence type="ECO:0000256" key="3">
    <source>
        <dbReference type="ARBA" id="ARBA00022727"/>
    </source>
</evidence>
<evidence type="ECO:0000256" key="5">
    <source>
        <dbReference type="ARBA" id="ARBA00022777"/>
    </source>
</evidence>
<dbReference type="PANTHER" id="PTHR10344:SF4">
    <property type="entry name" value="UMP-CMP KINASE 2, MITOCHONDRIAL"/>
    <property type="match status" value="1"/>
</dbReference>
<evidence type="ECO:0000313" key="10">
    <source>
        <dbReference type="EMBL" id="ROT47279.1"/>
    </source>
</evidence>
<dbReference type="EC" id="2.7.4.9" evidence="8"/>
<dbReference type="NCBIfam" id="TIGR00041">
    <property type="entry name" value="DTMP_kinase"/>
    <property type="match status" value="1"/>
</dbReference>
<keyword evidence="4 8" id="KW-0547">Nucleotide-binding</keyword>
<evidence type="ECO:0000256" key="2">
    <source>
        <dbReference type="ARBA" id="ARBA00022679"/>
    </source>
</evidence>
<dbReference type="InterPro" id="IPR039430">
    <property type="entry name" value="Thymidylate_kin-like_dom"/>
</dbReference>
<keyword evidence="5 8" id="KW-0418">Kinase</keyword>
<dbReference type="RefSeq" id="WP_123663230.1">
    <property type="nucleotide sequence ID" value="NZ_RARA01000025.1"/>
</dbReference>
<keyword evidence="11" id="KW-1185">Reference proteome</keyword>
<dbReference type="InterPro" id="IPR027417">
    <property type="entry name" value="P-loop_NTPase"/>
</dbReference>
<keyword evidence="6 8" id="KW-0067">ATP-binding</keyword>
<feature type="domain" description="Thymidylate kinase-like" evidence="9">
    <location>
        <begin position="20"/>
        <end position="183"/>
    </location>
</feature>
<evidence type="ECO:0000256" key="8">
    <source>
        <dbReference type="HAMAP-Rule" id="MF_00165"/>
    </source>
</evidence>
<dbReference type="HAMAP" id="MF_00165">
    <property type="entry name" value="Thymidylate_kinase"/>
    <property type="match status" value="1"/>
</dbReference>
<comment type="similarity">
    <text evidence="1 8">Belongs to the thymidylate kinase family.</text>
</comment>
<dbReference type="GO" id="GO:0006235">
    <property type="term" value="P:dTTP biosynthetic process"/>
    <property type="evidence" value="ECO:0007669"/>
    <property type="project" value="UniProtKB-UniRule"/>
</dbReference>
<dbReference type="SUPFAM" id="SSF52540">
    <property type="entry name" value="P-loop containing nucleoside triphosphate hydrolases"/>
    <property type="match status" value="1"/>
</dbReference>
<dbReference type="GO" id="GO:0005737">
    <property type="term" value="C:cytoplasm"/>
    <property type="evidence" value="ECO:0007669"/>
    <property type="project" value="TreeGrafter"/>
</dbReference>
<evidence type="ECO:0000259" key="9">
    <source>
        <dbReference type="Pfam" id="PF02223"/>
    </source>
</evidence>
<evidence type="ECO:0000256" key="6">
    <source>
        <dbReference type="ARBA" id="ARBA00022840"/>
    </source>
</evidence>
<dbReference type="PANTHER" id="PTHR10344">
    <property type="entry name" value="THYMIDYLATE KINASE"/>
    <property type="match status" value="1"/>
</dbReference>
<evidence type="ECO:0000256" key="1">
    <source>
        <dbReference type="ARBA" id="ARBA00009776"/>
    </source>
</evidence>
<comment type="catalytic activity">
    <reaction evidence="7 8">
        <text>dTMP + ATP = dTDP + ADP</text>
        <dbReference type="Rhea" id="RHEA:13517"/>
        <dbReference type="ChEBI" id="CHEBI:30616"/>
        <dbReference type="ChEBI" id="CHEBI:58369"/>
        <dbReference type="ChEBI" id="CHEBI:63528"/>
        <dbReference type="ChEBI" id="CHEBI:456216"/>
        <dbReference type="EC" id="2.7.4.9"/>
    </reaction>
</comment>
<comment type="caution">
    <text evidence="8">Lacks conserved residue(s) required for the propagation of feature annotation.</text>
</comment>
<evidence type="ECO:0000313" key="11">
    <source>
        <dbReference type="Proteomes" id="UP000270927"/>
    </source>
</evidence>
<reference evidence="10 11" key="1">
    <citation type="submission" date="2018-09" db="EMBL/GenBank/DDBJ databases">
        <title>Comparative Genomics of Wolbachia-Cardinium Dual Endosymbiosis in a Plant-Parasitic Nematode.</title>
        <authorList>
            <person name="Brown A.M.V."/>
            <person name="Wasala S.K."/>
            <person name="Howe D.K."/>
            <person name="Peetz A.B."/>
            <person name="Zasada I.A."/>
            <person name="Denver D.R."/>
        </authorList>
    </citation>
    <scope>NUCLEOTIDE SEQUENCE [LARGE SCALE GENOMIC DNA]</scope>
    <source>
        <strain evidence="10 11">Pp_1</strain>
    </source>
</reference>
<proteinExistence type="inferred from homology"/>
<evidence type="ECO:0000256" key="4">
    <source>
        <dbReference type="ARBA" id="ARBA00022741"/>
    </source>
</evidence>
<dbReference type="EMBL" id="RARA01000025">
    <property type="protein sequence ID" value="ROT47279.1"/>
    <property type="molecule type" value="Genomic_DNA"/>
</dbReference>
<dbReference type="CDD" id="cd01672">
    <property type="entry name" value="TMPK"/>
    <property type="match status" value="1"/>
</dbReference>
<dbReference type="GO" id="GO:0006233">
    <property type="term" value="P:dTDP biosynthetic process"/>
    <property type="evidence" value="ECO:0007669"/>
    <property type="project" value="InterPro"/>
</dbReference>
<evidence type="ECO:0000256" key="7">
    <source>
        <dbReference type="ARBA" id="ARBA00048743"/>
    </source>
</evidence>
<dbReference type="OrthoDB" id="9774907at2"/>
<comment type="caution">
    <text evidence="10">The sequence shown here is derived from an EMBL/GenBank/DDBJ whole genome shotgun (WGS) entry which is preliminary data.</text>
</comment>
<dbReference type="GO" id="GO:0006227">
    <property type="term" value="P:dUDP biosynthetic process"/>
    <property type="evidence" value="ECO:0007669"/>
    <property type="project" value="TreeGrafter"/>
</dbReference>
<dbReference type="Pfam" id="PF02223">
    <property type="entry name" value="Thymidylate_kin"/>
    <property type="match status" value="1"/>
</dbReference>
<keyword evidence="3 8" id="KW-0545">Nucleotide biosynthesis</keyword>
<dbReference type="AlphaFoldDB" id="A0A3N2QC81"/>
<dbReference type="GO" id="GO:0004798">
    <property type="term" value="F:dTMP kinase activity"/>
    <property type="evidence" value="ECO:0007669"/>
    <property type="project" value="UniProtKB-UniRule"/>
</dbReference>
<dbReference type="GO" id="GO:0005524">
    <property type="term" value="F:ATP binding"/>
    <property type="evidence" value="ECO:0007669"/>
    <property type="project" value="UniProtKB-UniRule"/>
</dbReference>
<sequence>MKNIAKSQPEAQARPFILVIEGIDFSGKTTLAHHIQGTLLNQGYRVKLLHDPKGSKNAQVIWETILAVQEMGANPTTEFFLFLAARNELIHQEALVDDVHVIVFDRFIFSTIAYQLTDKPQSWEPFLSTHRFFSGLMPDLCIYCDLDFNTFQLRNQARSKQDLFDQMSKNRFKAIQLAYEKALQLHVCPFLRVHHLEQDDFLELMKNITDRISNQSSHV</sequence>
<accession>A0A3N2QC81</accession>